<dbReference type="AlphaFoldDB" id="A0A431V511"/>
<comment type="caution">
    <text evidence="1">The sequence shown here is derived from an EMBL/GenBank/DDBJ whole genome shotgun (WGS) entry which is preliminary data.</text>
</comment>
<keyword evidence="2" id="KW-1185">Reference proteome</keyword>
<name>A0A431V511_9GAMM</name>
<dbReference type="GO" id="GO:0047355">
    <property type="term" value="F:CDP-glycerol glycerophosphotransferase activity"/>
    <property type="evidence" value="ECO:0007669"/>
    <property type="project" value="InterPro"/>
</dbReference>
<protein>
    <recommendedName>
        <fullName evidence="3">CDP-glycerol--glycerophosphate glycerophosphotransferase</fullName>
    </recommendedName>
</protein>
<dbReference type="SUPFAM" id="SSF53756">
    <property type="entry name" value="UDP-Glycosyltransferase/glycogen phosphorylase"/>
    <property type="match status" value="1"/>
</dbReference>
<dbReference type="Pfam" id="PF04464">
    <property type="entry name" value="Glyphos_transf"/>
    <property type="match status" value="1"/>
</dbReference>
<accession>A0A431V511</accession>
<dbReference type="InterPro" id="IPR007554">
    <property type="entry name" value="Glycerophosphate_synth"/>
</dbReference>
<organism evidence="1 2">
    <name type="scientific">Halomonas nitroreducens</name>
    <dbReference type="NCBI Taxonomy" id="447425"/>
    <lineage>
        <taxon>Bacteria</taxon>
        <taxon>Pseudomonadati</taxon>
        <taxon>Pseudomonadota</taxon>
        <taxon>Gammaproteobacteria</taxon>
        <taxon>Oceanospirillales</taxon>
        <taxon>Halomonadaceae</taxon>
        <taxon>Halomonas</taxon>
    </lineage>
</organism>
<dbReference type="RefSeq" id="WP_126482517.1">
    <property type="nucleotide sequence ID" value="NZ_RXNS01000005.1"/>
</dbReference>
<dbReference type="OrthoDB" id="2334812at2"/>
<gene>
    <name evidence="1" type="ORF">EKG36_07180</name>
</gene>
<dbReference type="EMBL" id="RXNS01000005">
    <property type="protein sequence ID" value="RTR05360.1"/>
    <property type="molecule type" value="Genomic_DNA"/>
</dbReference>
<dbReference type="InterPro" id="IPR043148">
    <property type="entry name" value="TagF_C"/>
</dbReference>
<evidence type="ECO:0000313" key="2">
    <source>
        <dbReference type="Proteomes" id="UP000267400"/>
    </source>
</evidence>
<dbReference type="Gene3D" id="3.40.50.12580">
    <property type="match status" value="1"/>
</dbReference>
<evidence type="ECO:0008006" key="3">
    <source>
        <dbReference type="Google" id="ProtNLM"/>
    </source>
</evidence>
<reference evidence="1 2" key="1">
    <citation type="submission" date="2018-12" db="EMBL/GenBank/DDBJ databases">
        <authorList>
            <person name="Yu L."/>
        </authorList>
    </citation>
    <scope>NUCLEOTIDE SEQUENCE [LARGE SCALE GENOMIC DNA]</scope>
    <source>
        <strain evidence="1 2">11S</strain>
    </source>
</reference>
<evidence type="ECO:0000313" key="1">
    <source>
        <dbReference type="EMBL" id="RTR05360.1"/>
    </source>
</evidence>
<dbReference type="GO" id="GO:0016020">
    <property type="term" value="C:membrane"/>
    <property type="evidence" value="ECO:0007669"/>
    <property type="project" value="InterPro"/>
</dbReference>
<dbReference type="Proteomes" id="UP000267400">
    <property type="component" value="Unassembled WGS sequence"/>
</dbReference>
<proteinExistence type="predicted"/>
<sequence length="444" mass="52032">MLNYIKETLPPSTRACLGRARKKIQNKTVDQIDKKILAWKMRRHHAKEIERIKHKKRIKVVFLVIKESVWKVDTVFQKMLDDPFFDPVILACPYVQHDHGRMIEDIDRAYQCFSVKGYPVIRAYDEKNDAWLSIEELDPDLVFFTVPHKLTRPEYYEGAYSKYLTCYVPYYCLATSHVGDQRTFNQLFHCAMWKIFMPHQFSMERARLVAANQAVNCEVTGYPSCESLLVNCKGGKRAWKEQKPEKKKFIFSPHHSINEDAESRLSNFLEYAEFMVELMRKYSNETQWSFKPHPLLKSKLYIHPDWGRYKTDKYYSLWESSDNSQLDEGEYGDLFLQSDAIIHDCSSFIVEYLLVEKPCLYLASNDKQIGLINDYGLKALKAYDIAKDKQDIEAFLVSVIHGGRRLKSTHVQFLSEEIEPLYNHESPSNKILRCIKNEISIAGK</sequence>